<dbReference type="AlphaFoldDB" id="A0AAN9LRA3"/>
<organism evidence="9 10">
    <name type="scientific">Canavalia gladiata</name>
    <name type="common">Sword bean</name>
    <name type="synonym">Dolichos gladiatus</name>
    <dbReference type="NCBI Taxonomy" id="3824"/>
    <lineage>
        <taxon>Eukaryota</taxon>
        <taxon>Viridiplantae</taxon>
        <taxon>Streptophyta</taxon>
        <taxon>Embryophyta</taxon>
        <taxon>Tracheophyta</taxon>
        <taxon>Spermatophyta</taxon>
        <taxon>Magnoliopsida</taxon>
        <taxon>eudicotyledons</taxon>
        <taxon>Gunneridae</taxon>
        <taxon>Pentapetalae</taxon>
        <taxon>rosids</taxon>
        <taxon>fabids</taxon>
        <taxon>Fabales</taxon>
        <taxon>Fabaceae</taxon>
        <taxon>Papilionoideae</taxon>
        <taxon>50 kb inversion clade</taxon>
        <taxon>NPAAA clade</taxon>
        <taxon>indigoferoid/millettioid clade</taxon>
        <taxon>Phaseoleae</taxon>
        <taxon>Canavalia</taxon>
    </lineage>
</organism>
<dbReference type="GO" id="GO:0004714">
    <property type="term" value="F:transmembrane receptor protein tyrosine kinase activity"/>
    <property type="evidence" value="ECO:0007669"/>
    <property type="project" value="InterPro"/>
</dbReference>
<dbReference type="GO" id="GO:0004674">
    <property type="term" value="F:protein serine/threonine kinase activity"/>
    <property type="evidence" value="ECO:0007669"/>
    <property type="project" value="UniProtKB-KW"/>
</dbReference>
<evidence type="ECO:0000256" key="1">
    <source>
        <dbReference type="ARBA" id="ARBA00022527"/>
    </source>
</evidence>
<dbReference type="SMART" id="SM00220">
    <property type="entry name" value="S_TKc"/>
    <property type="match status" value="1"/>
</dbReference>
<dbReference type="PROSITE" id="PS00108">
    <property type="entry name" value="PROTEIN_KINASE_ST"/>
    <property type="match status" value="1"/>
</dbReference>
<evidence type="ECO:0000259" key="8">
    <source>
        <dbReference type="PROSITE" id="PS50011"/>
    </source>
</evidence>
<dbReference type="InterPro" id="IPR008271">
    <property type="entry name" value="Ser/Thr_kinase_AS"/>
</dbReference>
<dbReference type="InterPro" id="IPR045272">
    <property type="entry name" value="ANXUR1/2-like"/>
</dbReference>
<dbReference type="PROSITE" id="PS50011">
    <property type="entry name" value="PROTEIN_KINASE_DOM"/>
    <property type="match status" value="1"/>
</dbReference>
<comment type="similarity">
    <text evidence="7">Belongs to the protein kinase superfamily.</text>
</comment>
<evidence type="ECO:0000256" key="4">
    <source>
        <dbReference type="ARBA" id="ARBA00022777"/>
    </source>
</evidence>
<dbReference type="PANTHER" id="PTHR27003">
    <property type="entry name" value="OS07G0166700 PROTEIN"/>
    <property type="match status" value="1"/>
</dbReference>
<dbReference type="InterPro" id="IPR017441">
    <property type="entry name" value="Protein_kinase_ATP_BS"/>
</dbReference>
<keyword evidence="1 7" id="KW-0723">Serine/threonine-protein kinase</keyword>
<evidence type="ECO:0000256" key="6">
    <source>
        <dbReference type="PROSITE-ProRule" id="PRU10141"/>
    </source>
</evidence>
<dbReference type="Gene3D" id="1.10.510.10">
    <property type="entry name" value="Transferase(Phosphotransferase) domain 1"/>
    <property type="match status" value="1"/>
</dbReference>
<dbReference type="GO" id="GO:0009506">
    <property type="term" value="C:plasmodesma"/>
    <property type="evidence" value="ECO:0007669"/>
    <property type="project" value="TreeGrafter"/>
</dbReference>
<proteinExistence type="inferred from homology"/>
<dbReference type="SUPFAM" id="SSF56112">
    <property type="entry name" value="Protein kinase-like (PK-like)"/>
    <property type="match status" value="1"/>
</dbReference>
<gene>
    <name evidence="9" type="ORF">VNO77_21389</name>
</gene>
<sequence length="363" mass="41397">MFLVSEKSLSKQVSQIGIMFLKYFGFRSSKHTNSSQRQYPTVIEELCHHFSPADLRKLTNNFAKDRVIGKGAFSTAYKGYIQNNDASDYTVVIKRWRKESRGQRQMWKNEIELLCQLRHPNLVSLVGFCEIEMSSVYEYMSNGSLDQHLRGGVREALSWKKRLEICIGAARGLHYLHAGAKRTILHRDIKPSNILLDDAMEPKLAGFSLVLQGQHFRSKPKPIQVDVAGTMYYIAVEYFRDQTITDKCDVYSFGMVLLQVVSGMKYLNMLTDRLSGESPAPVKPVEEIIDSNIKGKIAPECWEVFMDVTQRCLNHEPDERPTMGEVEVQLEHALSLQEQADIKKDSGDFILSSTTIINPYESI</sequence>
<name>A0AAN9LRA3_CANGL</name>
<keyword evidence="3 6" id="KW-0547">Nucleotide-binding</keyword>
<dbReference type="Pfam" id="PF07714">
    <property type="entry name" value="PK_Tyr_Ser-Thr"/>
    <property type="match status" value="1"/>
</dbReference>
<protein>
    <recommendedName>
        <fullName evidence="8">Protein kinase domain-containing protein</fullName>
    </recommendedName>
</protein>
<keyword evidence="4" id="KW-0418">Kinase</keyword>
<feature type="binding site" evidence="6">
    <location>
        <position position="94"/>
    </location>
    <ligand>
        <name>ATP</name>
        <dbReference type="ChEBI" id="CHEBI:30616"/>
    </ligand>
</feature>
<evidence type="ECO:0000256" key="5">
    <source>
        <dbReference type="ARBA" id="ARBA00022840"/>
    </source>
</evidence>
<dbReference type="Gene3D" id="3.30.200.20">
    <property type="entry name" value="Phosphorylase Kinase, domain 1"/>
    <property type="match status" value="1"/>
</dbReference>
<dbReference type="InterPro" id="IPR000719">
    <property type="entry name" value="Prot_kinase_dom"/>
</dbReference>
<evidence type="ECO:0000313" key="10">
    <source>
        <dbReference type="Proteomes" id="UP001367508"/>
    </source>
</evidence>
<evidence type="ECO:0000256" key="7">
    <source>
        <dbReference type="RuleBase" id="RU000304"/>
    </source>
</evidence>
<keyword evidence="2" id="KW-0808">Transferase</keyword>
<accession>A0AAN9LRA3</accession>
<dbReference type="FunFam" id="1.10.510.10:FF:000920">
    <property type="entry name" value="Receptor-like protein kinase ANXUR2"/>
    <property type="match status" value="1"/>
</dbReference>
<dbReference type="GO" id="GO:0005886">
    <property type="term" value="C:plasma membrane"/>
    <property type="evidence" value="ECO:0007669"/>
    <property type="project" value="TreeGrafter"/>
</dbReference>
<evidence type="ECO:0000256" key="2">
    <source>
        <dbReference type="ARBA" id="ARBA00022679"/>
    </source>
</evidence>
<dbReference type="EMBL" id="JAYMYQ010000004">
    <property type="protein sequence ID" value="KAK7340679.1"/>
    <property type="molecule type" value="Genomic_DNA"/>
</dbReference>
<feature type="domain" description="Protein kinase" evidence="8">
    <location>
        <begin position="62"/>
        <end position="335"/>
    </location>
</feature>
<reference evidence="9 10" key="1">
    <citation type="submission" date="2024-01" db="EMBL/GenBank/DDBJ databases">
        <title>The genomes of 5 underutilized Papilionoideae crops provide insights into root nodulation and disease resistanc.</title>
        <authorList>
            <person name="Jiang F."/>
        </authorList>
    </citation>
    <scope>NUCLEOTIDE SEQUENCE [LARGE SCALE GENOMIC DNA]</scope>
    <source>
        <strain evidence="9">LVBAO_FW01</strain>
        <tissue evidence="9">Leaves</tissue>
    </source>
</reference>
<dbReference type="FunFam" id="3.30.200.20:FF:000742">
    <property type="entry name" value="Receptor-like protein kinase ANXUR2"/>
    <property type="match status" value="1"/>
</dbReference>
<evidence type="ECO:0000256" key="3">
    <source>
        <dbReference type="ARBA" id="ARBA00022741"/>
    </source>
</evidence>
<dbReference type="InterPro" id="IPR001245">
    <property type="entry name" value="Ser-Thr/Tyr_kinase_cat_dom"/>
</dbReference>
<dbReference type="PROSITE" id="PS00107">
    <property type="entry name" value="PROTEIN_KINASE_ATP"/>
    <property type="match status" value="1"/>
</dbReference>
<dbReference type="InterPro" id="IPR011009">
    <property type="entry name" value="Kinase-like_dom_sf"/>
</dbReference>
<dbReference type="PANTHER" id="PTHR27003:SF303">
    <property type="entry name" value="TYROSINE KINASE FAMILY PROTEIN"/>
    <property type="match status" value="1"/>
</dbReference>
<comment type="caution">
    <text evidence="9">The sequence shown here is derived from an EMBL/GenBank/DDBJ whole genome shotgun (WGS) entry which is preliminary data.</text>
</comment>
<keyword evidence="5 6" id="KW-0067">ATP-binding</keyword>
<dbReference type="Proteomes" id="UP001367508">
    <property type="component" value="Unassembled WGS sequence"/>
</dbReference>
<keyword evidence="10" id="KW-1185">Reference proteome</keyword>
<evidence type="ECO:0000313" key="9">
    <source>
        <dbReference type="EMBL" id="KAK7340679.1"/>
    </source>
</evidence>
<dbReference type="GO" id="GO:0005524">
    <property type="term" value="F:ATP binding"/>
    <property type="evidence" value="ECO:0007669"/>
    <property type="project" value="UniProtKB-UniRule"/>
</dbReference>